<proteinExistence type="predicted"/>
<organism evidence="2 3">
    <name type="scientific">Thalassomonas actiniarum</name>
    <dbReference type="NCBI Taxonomy" id="485447"/>
    <lineage>
        <taxon>Bacteria</taxon>
        <taxon>Pseudomonadati</taxon>
        <taxon>Pseudomonadota</taxon>
        <taxon>Gammaproteobacteria</taxon>
        <taxon>Alteromonadales</taxon>
        <taxon>Colwelliaceae</taxon>
        <taxon>Thalassomonas</taxon>
    </lineage>
</organism>
<dbReference type="Proteomes" id="UP000032568">
    <property type="component" value="Chromosome"/>
</dbReference>
<feature type="region of interest" description="Disordered" evidence="1">
    <location>
        <begin position="22"/>
        <end position="41"/>
    </location>
</feature>
<name>A0AAF0C1B5_9GAMM</name>
<dbReference type="AlphaFoldDB" id="A0AAF0C1B5"/>
<reference evidence="2 3" key="2">
    <citation type="journal article" date="2022" name="Mar. Drugs">
        <title>Bioassay-Guided Fractionation Leads to the Detection of Cholic Acid Generated by the Rare Thalassomonas sp.</title>
        <authorList>
            <person name="Pheiffer F."/>
            <person name="Schneider Y.K."/>
            <person name="Hansen E.H."/>
            <person name="Andersen J.H."/>
            <person name="Isaksson J."/>
            <person name="Busche T."/>
            <person name="R C."/>
            <person name="Kalinowski J."/>
            <person name="Zyl L.V."/>
            <person name="Trindade M."/>
        </authorList>
    </citation>
    <scope>NUCLEOTIDE SEQUENCE [LARGE SCALE GENOMIC DNA]</scope>
    <source>
        <strain evidence="2 3">A5K-106</strain>
    </source>
</reference>
<evidence type="ECO:0000256" key="1">
    <source>
        <dbReference type="SAM" id="MobiDB-lite"/>
    </source>
</evidence>
<evidence type="ECO:0000313" key="2">
    <source>
        <dbReference type="EMBL" id="WDD96579.1"/>
    </source>
</evidence>
<gene>
    <name evidence="2" type="ORF">SG35_014425</name>
</gene>
<keyword evidence="3" id="KW-1185">Reference proteome</keyword>
<accession>A0AAF0C1B5</accession>
<dbReference type="EMBL" id="CP059735">
    <property type="protein sequence ID" value="WDD96579.1"/>
    <property type="molecule type" value="Genomic_DNA"/>
</dbReference>
<dbReference type="RefSeq" id="WP_044834527.1">
    <property type="nucleotide sequence ID" value="NZ_CP059735.1"/>
</dbReference>
<feature type="compositionally biased region" description="Polar residues" evidence="1">
    <location>
        <begin position="26"/>
        <end position="41"/>
    </location>
</feature>
<dbReference type="KEGG" id="tact:SG35_014425"/>
<reference evidence="2 3" key="1">
    <citation type="journal article" date="2015" name="Genome Announc.">
        <title>Draft Genome Sequences of Marine Isolates of Thalassomonas viridans and Thalassomonas actiniarum.</title>
        <authorList>
            <person name="Olonade I."/>
            <person name="van Zyl L.J."/>
            <person name="Trindade M."/>
        </authorList>
    </citation>
    <scope>NUCLEOTIDE SEQUENCE [LARGE SCALE GENOMIC DNA]</scope>
    <source>
        <strain evidence="2 3">A5K-106</strain>
    </source>
</reference>
<protein>
    <submittedName>
        <fullName evidence="2">Uncharacterized protein</fullName>
    </submittedName>
</protein>
<feature type="region of interest" description="Disordered" evidence="1">
    <location>
        <begin position="454"/>
        <end position="480"/>
    </location>
</feature>
<evidence type="ECO:0000313" key="3">
    <source>
        <dbReference type="Proteomes" id="UP000032568"/>
    </source>
</evidence>
<sequence>MLTSPIQKPTEIAQTDLQQLQDTDTNSGFQGSSSDNTTLGSTSMLSMMQTRLSGLMDRLNQMGQGYEFGDGYDPNGYADIDSFDHLEESEPTYSNEQLSKMRKGDHTLATKINEMDSHGIETTQFAHKKKEQLTEFSKDMWNQKFPNFSIERMTHVKDTALELNEMRDVYQTLDDDEIQSTIRSTLTGIAMEEAQDAGKKVLKKGVEAFTHLDIDGLVAAKDTAVKTGDIAYQFMTVSDDTVHEFADSFKEMQKVNGAQILTNMTVNSGVNAGLNSTGSVLSKAPHPVPKAIGFGMQGAAKLNQGVTTYSNVKTLSDVFDKKEAMEKQHPGAYDKILADLKESANAKKAQMSSMQQMDSQQPGDLHSEGMHTSATFAQQKVPFSAMEMPFGNYSQQTFTDYGSQMPFISQEVDDAMHEFSDLTTMLDQLTMGLHGHPQDVVDITALTSGIDLDDTQSNASDSEDNQDILTVDFSAMEEVD</sequence>